<sequence length="115" mass="12623">MGVCATDTPPLWGRDRGPKVPTLPLWGAKSDIDTLQYTPLALGQDVGLPLLCALTWAWGRRVPEHPLPICSRPVCKAVSRLSGLHSLDGWTQRRSPDLHWTDHRSTALEGGHPCV</sequence>
<organism evidence="2 3">
    <name type="scientific">Marmota monax</name>
    <name type="common">Woodchuck</name>
    <dbReference type="NCBI Taxonomy" id="9995"/>
    <lineage>
        <taxon>Eukaryota</taxon>
        <taxon>Metazoa</taxon>
        <taxon>Chordata</taxon>
        <taxon>Craniata</taxon>
        <taxon>Vertebrata</taxon>
        <taxon>Euteleostomi</taxon>
        <taxon>Mammalia</taxon>
        <taxon>Eutheria</taxon>
        <taxon>Euarchontoglires</taxon>
        <taxon>Glires</taxon>
        <taxon>Rodentia</taxon>
        <taxon>Sciuromorpha</taxon>
        <taxon>Sciuridae</taxon>
        <taxon>Xerinae</taxon>
        <taxon>Marmotini</taxon>
        <taxon>Marmota</taxon>
    </lineage>
</organism>
<reference evidence="1" key="2">
    <citation type="submission" date="2020-08" db="EMBL/GenBank/DDBJ databases">
        <authorList>
            <person name="Shumante A."/>
            <person name="Zimin A.V."/>
            <person name="Puiu D."/>
            <person name="Salzberg S.L."/>
        </authorList>
    </citation>
    <scope>NUCLEOTIDE SEQUENCE</scope>
    <source>
        <strain evidence="1">WC2-LM</strain>
        <tissue evidence="1">Liver</tissue>
    </source>
</reference>
<evidence type="ECO:0000313" key="1">
    <source>
        <dbReference type="EMBL" id="KAF7463883.1"/>
    </source>
</evidence>
<accession>A0A5E4ALF3</accession>
<dbReference type="EMBL" id="CABDUW010000095">
    <property type="protein sequence ID" value="VTJ58144.1"/>
    <property type="molecule type" value="Genomic_DNA"/>
</dbReference>
<dbReference type="EMBL" id="WJEC01008111">
    <property type="protein sequence ID" value="KAF7463883.1"/>
    <property type="molecule type" value="Genomic_DNA"/>
</dbReference>
<keyword evidence="3" id="KW-1185">Reference proteome</keyword>
<protein>
    <submittedName>
        <fullName evidence="2">Uncharacterized protein</fullName>
    </submittedName>
</protein>
<reference evidence="2 3" key="1">
    <citation type="submission" date="2019-04" db="EMBL/GenBank/DDBJ databases">
        <authorList>
            <person name="Alioto T."/>
            <person name="Alioto T."/>
        </authorList>
    </citation>
    <scope>NUCLEOTIDE SEQUENCE [LARGE SCALE GENOMIC DNA]</scope>
</reference>
<proteinExistence type="predicted"/>
<dbReference type="Proteomes" id="UP000335636">
    <property type="component" value="Unassembled WGS sequence"/>
</dbReference>
<name>A0A5E4ALF3_MARMO</name>
<dbReference type="AlphaFoldDB" id="A0A5E4ALF3"/>
<dbReference type="Proteomes" id="UP000662637">
    <property type="component" value="Unassembled WGS sequence"/>
</dbReference>
<gene>
    <name evidence="1" type="ORF">GHT09_008481</name>
    <name evidence="2" type="ORF">MONAX_5E022471</name>
</gene>
<evidence type="ECO:0000313" key="2">
    <source>
        <dbReference type="EMBL" id="VTJ58144.1"/>
    </source>
</evidence>
<evidence type="ECO:0000313" key="3">
    <source>
        <dbReference type="Proteomes" id="UP000335636"/>
    </source>
</evidence>